<evidence type="ECO:0000256" key="2">
    <source>
        <dbReference type="ARBA" id="ARBA00022448"/>
    </source>
</evidence>
<dbReference type="AlphaFoldDB" id="A0A840IIP7"/>
<dbReference type="SMART" id="SM00382">
    <property type="entry name" value="AAA"/>
    <property type="match status" value="1"/>
</dbReference>
<dbReference type="Pfam" id="PF00005">
    <property type="entry name" value="ABC_tran"/>
    <property type="match status" value="1"/>
</dbReference>
<evidence type="ECO:0000256" key="1">
    <source>
        <dbReference type="ARBA" id="ARBA00005417"/>
    </source>
</evidence>
<evidence type="ECO:0000313" key="7">
    <source>
        <dbReference type="EMBL" id="MBB4664215.1"/>
    </source>
</evidence>
<gene>
    <name evidence="7" type="ORF">BDZ31_003818</name>
</gene>
<keyword evidence="4 7" id="KW-0067">ATP-binding</keyword>
<dbReference type="PROSITE" id="PS50893">
    <property type="entry name" value="ABC_TRANSPORTER_2"/>
    <property type="match status" value="1"/>
</dbReference>
<dbReference type="GO" id="GO:0016887">
    <property type="term" value="F:ATP hydrolysis activity"/>
    <property type="evidence" value="ECO:0007669"/>
    <property type="project" value="InterPro"/>
</dbReference>
<dbReference type="InterPro" id="IPR003593">
    <property type="entry name" value="AAA+_ATPase"/>
</dbReference>
<dbReference type="InterPro" id="IPR003439">
    <property type="entry name" value="ABC_transporter-like_ATP-bd"/>
</dbReference>
<feature type="domain" description="ABC transporter" evidence="6">
    <location>
        <begin position="23"/>
        <end position="255"/>
    </location>
</feature>
<dbReference type="CDD" id="cd03235">
    <property type="entry name" value="ABC_Metallic_Cations"/>
    <property type="match status" value="1"/>
</dbReference>
<evidence type="ECO:0000313" key="8">
    <source>
        <dbReference type="Proteomes" id="UP000585272"/>
    </source>
</evidence>
<reference evidence="7 8" key="1">
    <citation type="submission" date="2020-08" db="EMBL/GenBank/DDBJ databases">
        <title>Genomic Encyclopedia of Archaeal and Bacterial Type Strains, Phase II (KMG-II): from individual species to whole genera.</title>
        <authorList>
            <person name="Goeker M."/>
        </authorList>
    </citation>
    <scope>NUCLEOTIDE SEQUENCE [LARGE SCALE GENOMIC DNA]</scope>
    <source>
        <strain evidence="7 8">DSM 23288</strain>
    </source>
</reference>
<dbReference type="EMBL" id="JACHNU010000006">
    <property type="protein sequence ID" value="MBB4664215.1"/>
    <property type="molecule type" value="Genomic_DNA"/>
</dbReference>
<comment type="caution">
    <text evidence="7">The sequence shown here is derived from an EMBL/GenBank/DDBJ whole genome shotgun (WGS) entry which is preliminary data.</text>
</comment>
<proteinExistence type="inferred from homology"/>
<dbReference type="RefSeq" id="WP_183344041.1">
    <property type="nucleotide sequence ID" value="NZ_JACHNU010000006.1"/>
</dbReference>
<protein>
    <submittedName>
        <fullName evidence="7">Manganese/zinc/iron transport system ATP-binding protein</fullName>
    </submittedName>
</protein>
<dbReference type="PANTHER" id="PTHR42734:SF5">
    <property type="entry name" value="IRON TRANSPORT SYSTEM ATP-BINDING PROTEIN HI_0361-RELATED"/>
    <property type="match status" value="1"/>
</dbReference>
<name>A0A840IIP7_9ACTN</name>
<dbReference type="PROSITE" id="PS00211">
    <property type="entry name" value="ABC_TRANSPORTER_1"/>
    <property type="match status" value="1"/>
</dbReference>
<dbReference type="FunFam" id="3.40.50.300:FF:000134">
    <property type="entry name" value="Iron-enterobactin ABC transporter ATP-binding protein"/>
    <property type="match status" value="1"/>
</dbReference>
<accession>A0A840IIP7</accession>
<dbReference type="PANTHER" id="PTHR42734">
    <property type="entry name" value="METAL TRANSPORT SYSTEM ATP-BINDING PROTEIN TM_0124-RELATED"/>
    <property type="match status" value="1"/>
</dbReference>
<keyword evidence="2" id="KW-0813">Transport</keyword>
<evidence type="ECO:0000259" key="6">
    <source>
        <dbReference type="PROSITE" id="PS50893"/>
    </source>
</evidence>
<dbReference type="InterPro" id="IPR027417">
    <property type="entry name" value="P-loop_NTPase"/>
</dbReference>
<dbReference type="SUPFAM" id="SSF52540">
    <property type="entry name" value="P-loop containing nucleoside triphosphate hydrolases"/>
    <property type="match status" value="1"/>
</dbReference>
<dbReference type="InterPro" id="IPR017871">
    <property type="entry name" value="ABC_transporter-like_CS"/>
</dbReference>
<dbReference type="InterPro" id="IPR050153">
    <property type="entry name" value="Metal_Ion_Import_ABC"/>
</dbReference>
<dbReference type="Gene3D" id="3.40.50.300">
    <property type="entry name" value="P-loop containing nucleotide triphosphate hydrolases"/>
    <property type="match status" value="1"/>
</dbReference>
<sequence length="270" mass="28617">MSAHQDGGPPTAGRGAGDRAPALEIRRMTVSYGARPVLWDVDASFPAGRLSAIVGPNGAGKSTLLKAALGLIPADAGQTLVEGRPVGAARDRVAYVPQRDAVDWDFPITVREVVEMGRYAPTGWFRRVPRRDAALVDDCLERVGMGDFRGRQIGQLSGGQRQRVFIARALAQQAPLLLMDEPFSGVDARTEASILELLAALRDEGRSIVVVHHDLGTVRGAFDHALLLNVRAVAEGPVAEVVTRETLARAYGAGADAVGRDAGEALSWAG</sequence>
<feature type="region of interest" description="Disordered" evidence="5">
    <location>
        <begin position="1"/>
        <end position="20"/>
    </location>
</feature>
<evidence type="ECO:0000256" key="4">
    <source>
        <dbReference type="ARBA" id="ARBA00022840"/>
    </source>
</evidence>
<keyword evidence="8" id="KW-1185">Reference proteome</keyword>
<keyword evidence="3" id="KW-0547">Nucleotide-binding</keyword>
<dbReference type="Proteomes" id="UP000585272">
    <property type="component" value="Unassembled WGS sequence"/>
</dbReference>
<comment type="similarity">
    <text evidence="1">Belongs to the ABC transporter superfamily.</text>
</comment>
<evidence type="ECO:0000256" key="5">
    <source>
        <dbReference type="SAM" id="MobiDB-lite"/>
    </source>
</evidence>
<evidence type="ECO:0000256" key="3">
    <source>
        <dbReference type="ARBA" id="ARBA00022741"/>
    </source>
</evidence>
<dbReference type="GO" id="GO:0005524">
    <property type="term" value="F:ATP binding"/>
    <property type="evidence" value="ECO:0007669"/>
    <property type="project" value="UniProtKB-KW"/>
</dbReference>
<organism evidence="7 8">
    <name type="scientific">Conexibacter arvalis</name>
    <dbReference type="NCBI Taxonomy" id="912552"/>
    <lineage>
        <taxon>Bacteria</taxon>
        <taxon>Bacillati</taxon>
        <taxon>Actinomycetota</taxon>
        <taxon>Thermoleophilia</taxon>
        <taxon>Solirubrobacterales</taxon>
        <taxon>Conexibacteraceae</taxon>
        <taxon>Conexibacter</taxon>
    </lineage>
</organism>